<dbReference type="Proteomes" id="UP000595095">
    <property type="component" value="Chromosome"/>
</dbReference>
<dbReference type="AlphaFoldDB" id="A0A7S9DYY7"/>
<dbReference type="SUPFAM" id="SSF46689">
    <property type="entry name" value="Homeodomain-like"/>
    <property type="match status" value="1"/>
</dbReference>
<feature type="domain" description="Mor transcription activator" evidence="1">
    <location>
        <begin position="47"/>
        <end position="125"/>
    </location>
</feature>
<name>A0A7S9DYY7_9ALTE</name>
<evidence type="ECO:0000313" key="3">
    <source>
        <dbReference type="Proteomes" id="UP000595095"/>
    </source>
</evidence>
<dbReference type="InterPro" id="IPR009057">
    <property type="entry name" value="Homeodomain-like_sf"/>
</dbReference>
<dbReference type="Pfam" id="PF08765">
    <property type="entry name" value="Mor"/>
    <property type="match status" value="1"/>
</dbReference>
<organism evidence="2 3">
    <name type="scientific">Salinimonas marina</name>
    <dbReference type="NCBI Taxonomy" id="2785918"/>
    <lineage>
        <taxon>Bacteria</taxon>
        <taxon>Pseudomonadati</taxon>
        <taxon>Pseudomonadota</taxon>
        <taxon>Gammaproteobacteria</taxon>
        <taxon>Alteromonadales</taxon>
        <taxon>Alteromonadaceae</taxon>
        <taxon>Alteromonas/Salinimonas group</taxon>
        <taxon>Salinimonas</taxon>
    </lineage>
</organism>
<accession>A0A7S9DYY7</accession>
<sequence length="127" mass="14376">MSYEKYTPSSVWEKDIAEVIGIDGLVALEKAFGARYLYITLQQPKPDLVAAIGQEAATKLTRIFGGEDIYVPRVVLRQIRNDHLEEGKNAGKTVHELAAQFSIKSKRIITILKERGEHARTKRRPEQ</sequence>
<dbReference type="KEGG" id="smaa:IT774_05035"/>
<dbReference type="RefSeq" id="WP_195811615.1">
    <property type="nucleotide sequence ID" value="NZ_CP064795.1"/>
</dbReference>
<keyword evidence="3" id="KW-1185">Reference proteome</keyword>
<protein>
    <recommendedName>
        <fullName evidence="1">Mor transcription activator domain-containing protein</fullName>
    </recommendedName>
</protein>
<evidence type="ECO:0000259" key="1">
    <source>
        <dbReference type="Pfam" id="PF08765"/>
    </source>
</evidence>
<proteinExistence type="predicted"/>
<gene>
    <name evidence="2" type="ORF">IT774_05035</name>
</gene>
<reference evidence="2 3" key="1">
    <citation type="submission" date="2020-11" db="EMBL/GenBank/DDBJ databases">
        <title>Complete genome sequence for Salinimonas sp. strain G2-b.</title>
        <authorList>
            <person name="Park S.-J."/>
        </authorList>
    </citation>
    <scope>NUCLEOTIDE SEQUENCE [LARGE SCALE GENOMIC DNA]</scope>
    <source>
        <strain evidence="2 3">G2-b</strain>
    </source>
</reference>
<dbReference type="EMBL" id="CP064795">
    <property type="protein sequence ID" value="QPG06539.1"/>
    <property type="molecule type" value="Genomic_DNA"/>
</dbReference>
<dbReference type="InterPro" id="IPR014875">
    <property type="entry name" value="Mor_transcription_activator"/>
</dbReference>
<evidence type="ECO:0000313" key="2">
    <source>
        <dbReference type="EMBL" id="QPG06539.1"/>
    </source>
</evidence>